<evidence type="ECO:0000256" key="4">
    <source>
        <dbReference type="ARBA" id="ARBA00022833"/>
    </source>
</evidence>
<evidence type="ECO:0000259" key="6">
    <source>
        <dbReference type="Pfam" id="PF22429"/>
    </source>
</evidence>
<evidence type="ECO:0000256" key="3">
    <source>
        <dbReference type="ARBA" id="ARBA00022801"/>
    </source>
</evidence>
<keyword evidence="2" id="KW-0479">Metal-binding</keyword>
<dbReference type="PANTHER" id="PTHR11271:SF48">
    <property type="entry name" value="AMIDOHYDROLASE-RELATED DOMAIN-CONTAINING PROTEIN"/>
    <property type="match status" value="1"/>
</dbReference>
<dbReference type="Gene3D" id="3.20.20.140">
    <property type="entry name" value="Metal-dependent hydrolases"/>
    <property type="match status" value="1"/>
</dbReference>
<dbReference type="InterPro" id="IPR011059">
    <property type="entry name" value="Metal-dep_hydrolase_composite"/>
</dbReference>
<dbReference type="InterPro" id="IPR055156">
    <property type="entry name" value="HutF-like_N"/>
</dbReference>
<gene>
    <name evidence="7" type="ORF">DDF67_14020</name>
</gene>
<dbReference type="SUPFAM" id="SSF51556">
    <property type="entry name" value="Metallo-dependent hydrolases"/>
    <property type="match status" value="1"/>
</dbReference>
<evidence type="ECO:0000256" key="2">
    <source>
        <dbReference type="ARBA" id="ARBA00022723"/>
    </source>
</evidence>
<dbReference type="Gene3D" id="2.30.40.10">
    <property type="entry name" value="Urease, subunit C, domain 1"/>
    <property type="match status" value="1"/>
</dbReference>
<dbReference type="Pfam" id="PF01979">
    <property type="entry name" value="Amidohydro_1"/>
    <property type="match status" value="1"/>
</dbReference>
<reference evidence="7 8" key="1">
    <citation type="submission" date="2018-04" db="EMBL/GenBank/DDBJ databases">
        <title>The genome sequence of Caulobacter sp. 744.</title>
        <authorList>
            <person name="Gao J."/>
            <person name="Sun J."/>
        </authorList>
    </citation>
    <scope>NUCLEOTIDE SEQUENCE [LARGE SCALE GENOMIC DNA]</scope>
    <source>
        <strain evidence="7 8">774</strain>
    </source>
</reference>
<evidence type="ECO:0000313" key="7">
    <source>
        <dbReference type="EMBL" id="PVM87372.1"/>
    </source>
</evidence>
<dbReference type="InterPro" id="IPR032466">
    <property type="entry name" value="Metal_Hydrolase"/>
</dbReference>
<dbReference type="AlphaFoldDB" id="A0A2T9JUH2"/>
<feature type="domain" description="Amidohydrolase-related" evidence="5">
    <location>
        <begin position="139"/>
        <end position="519"/>
    </location>
</feature>
<name>A0A2T9JUH2_9CAUL</name>
<keyword evidence="8" id="KW-1185">Reference proteome</keyword>
<keyword evidence="3" id="KW-0378">Hydrolase</keyword>
<evidence type="ECO:0000259" key="5">
    <source>
        <dbReference type="Pfam" id="PF01979"/>
    </source>
</evidence>
<dbReference type="GO" id="GO:0005829">
    <property type="term" value="C:cytosol"/>
    <property type="evidence" value="ECO:0007669"/>
    <property type="project" value="TreeGrafter"/>
</dbReference>
<protein>
    <submittedName>
        <fullName evidence="7">Formimidoylglutamate deiminase</fullName>
    </submittedName>
</protein>
<dbReference type="GO" id="GO:0046872">
    <property type="term" value="F:metal ion binding"/>
    <property type="evidence" value="ECO:0007669"/>
    <property type="project" value="UniProtKB-KW"/>
</dbReference>
<dbReference type="NCBIfam" id="NF006684">
    <property type="entry name" value="PRK09229.1-5"/>
    <property type="match status" value="1"/>
</dbReference>
<accession>A0A2T9JUH2</accession>
<proteinExistence type="predicted"/>
<dbReference type="SUPFAM" id="SSF51338">
    <property type="entry name" value="Composite domain of metallo-dependent hydrolases"/>
    <property type="match status" value="1"/>
</dbReference>
<dbReference type="NCBIfam" id="TIGR02022">
    <property type="entry name" value="hutF"/>
    <property type="match status" value="1"/>
</dbReference>
<sequence>MPSPGAPSARVASRALIQTRSHRIASASRDVLSRAPRPLRRGSICIDIFASDEDCPVSDAENLEGPDDAPEEVVIETACDPAPQPVATEAAPKDVVVWCESALLADGWAKGVRLTLSEGRIARIDTDVAAGSEPRLGAALPGMPNLHSHAFQRAMAGLTEARGEGGDSFWTWRELMYRFVERLDPDALQAIAAMGQVEMLESGFTRVGEFHYLHHDRDGATFDNPAEMGAKIAAAAQETGIGLTLLPVFYAHSSFGGAAPGEGQKRFVTDVDGYARLMEASRAAIAGLPDAVVGIAPHSLRAITADELTAITPLAAGGPIHIHIAEQTREVDDCLAATGQRPVRWLMNHAEVGKQWCLVHATHMNAVETERLAKSGAVAGLCPITEANLGDGVFPAHDYQAAGGAFGIGSDSNVLIDAAEELRVLEYSQRLTRRARNVLAGGPRRSTGGELWRAAVAGGSQALGAGRPGLRRGAPADFVTLDREHPAIVGRNGDALIDSLVFAGRFGAIDSVWRAGRPVVSGGRHRHREAIAERYRRVLKDLLS</sequence>
<dbReference type="InterPro" id="IPR006680">
    <property type="entry name" value="Amidohydro-rel"/>
</dbReference>
<comment type="cofactor">
    <cofactor evidence="1">
        <name>Zn(2+)</name>
        <dbReference type="ChEBI" id="CHEBI:29105"/>
    </cofactor>
</comment>
<dbReference type="Pfam" id="PF22429">
    <property type="entry name" value="HutF_N"/>
    <property type="match status" value="1"/>
</dbReference>
<dbReference type="PANTHER" id="PTHR11271">
    <property type="entry name" value="GUANINE DEAMINASE"/>
    <property type="match status" value="1"/>
</dbReference>
<feature type="domain" description="Formimidoylglutamate deiminase N-terminal" evidence="6">
    <location>
        <begin position="96"/>
        <end position="135"/>
    </location>
</feature>
<evidence type="ECO:0000313" key="8">
    <source>
        <dbReference type="Proteomes" id="UP000245073"/>
    </source>
</evidence>
<dbReference type="EMBL" id="QDKQ01000052">
    <property type="protein sequence ID" value="PVM87372.1"/>
    <property type="molecule type" value="Genomic_DNA"/>
</dbReference>
<dbReference type="GO" id="GO:0019239">
    <property type="term" value="F:deaminase activity"/>
    <property type="evidence" value="ECO:0007669"/>
    <property type="project" value="TreeGrafter"/>
</dbReference>
<dbReference type="InterPro" id="IPR051607">
    <property type="entry name" value="Metallo-dep_hydrolases"/>
</dbReference>
<dbReference type="InterPro" id="IPR010252">
    <property type="entry name" value="HutF"/>
</dbReference>
<dbReference type="Proteomes" id="UP000245073">
    <property type="component" value="Unassembled WGS sequence"/>
</dbReference>
<comment type="caution">
    <text evidence="7">The sequence shown here is derived from an EMBL/GenBank/DDBJ whole genome shotgun (WGS) entry which is preliminary data.</text>
</comment>
<organism evidence="7 8">
    <name type="scientific">Caulobacter endophyticus</name>
    <dbReference type="NCBI Taxonomy" id="2172652"/>
    <lineage>
        <taxon>Bacteria</taxon>
        <taxon>Pseudomonadati</taxon>
        <taxon>Pseudomonadota</taxon>
        <taxon>Alphaproteobacteria</taxon>
        <taxon>Caulobacterales</taxon>
        <taxon>Caulobacteraceae</taxon>
        <taxon>Caulobacter</taxon>
    </lineage>
</organism>
<keyword evidence="4" id="KW-0862">Zinc</keyword>
<dbReference type="OrthoDB" id="9796020at2"/>
<evidence type="ECO:0000256" key="1">
    <source>
        <dbReference type="ARBA" id="ARBA00001947"/>
    </source>
</evidence>
<dbReference type="NCBIfam" id="NF006683">
    <property type="entry name" value="PRK09229.1-4"/>
    <property type="match status" value="1"/>
</dbReference>
<dbReference type="NCBIfam" id="NF006681">
    <property type="entry name" value="PRK09229.1-2"/>
    <property type="match status" value="1"/>
</dbReference>